<evidence type="ECO:0000256" key="2">
    <source>
        <dbReference type="ARBA" id="ARBA00004496"/>
    </source>
</evidence>
<evidence type="ECO:0000313" key="10">
    <source>
        <dbReference type="EMBL" id="KKS94044.1"/>
    </source>
</evidence>
<feature type="region of interest" description="Disordered" evidence="8">
    <location>
        <begin position="27"/>
        <end position="51"/>
    </location>
</feature>
<evidence type="ECO:0000259" key="9">
    <source>
        <dbReference type="PROSITE" id="PS50072"/>
    </source>
</evidence>
<reference evidence="10 11" key="1">
    <citation type="journal article" date="2015" name="Nature">
        <title>rRNA introns, odd ribosomes, and small enigmatic genomes across a large radiation of phyla.</title>
        <authorList>
            <person name="Brown C.T."/>
            <person name="Hug L.A."/>
            <person name="Thomas B.C."/>
            <person name="Sharon I."/>
            <person name="Castelle C.J."/>
            <person name="Singh A."/>
            <person name="Wilkins M.J."/>
            <person name="Williams K.H."/>
            <person name="Banfield J.F."/>
        </authorList>
    </citation>
    <scope>NUCLEOTIDE SEQUENCE [LARGE SCALE GENOMIC DNA]</scope>
</reference>
<dbReference type="PANTHER" id="PTHR45625">
    <property type="entry name" value="PEPTIDYL-PROLYL CIS-TRANS ISOMERASE-RELATED"/>
    <property type="match status" value="1"/>
</dbReference>
<dbReference type="GO" id="GO:0005737">
    <property type="term" value="C:cytoplasm"/>
    <property type="evidence" value="ECO:0007669"/>
    <property type="project" value="UniProtKB-SubCell"/>
</dbReference>
<comment type="similarity">
    <text evidence="3 7">Belongs to the cyclophilin-type PPIase family.</text>
</comment>
<feature type="domain" description="PPIase cyclophilin-type" evidence="9">
    <location>
        <begin position="58"/>
        <end position="221"/>
    </location>
</feature>
<dbReference type="PROSITE" id="PS00170">
    <property type="entry name" value="CSA_PPIASE_1"/>
    <property type="match status" value="1"/>
</dbReference>
<dbReference type="PATRIC" id="fig|1618390.3.peg.395"/>
<dbReference type="CDD" id="cd00317">
    <property type="entry name" value="cyclophilin"/>
    <property type="match status" value="1"/>
</dbReference>
<protein>
    <recommendedName>
        <fullName evidence="7">Peptidyl-prolyl cis-trans isomerase</fullName>
        <shortName evidence="7">PPIase</shortName>
        <ecNumber evidence="7">5.2.1.8</ecNumber>
    </recommendedName>
</protein>
<dbReference type="InterPro" id="IPR020892">
    <property type="entry name" value="Cyclophilin-type_PPIase_CS"/>
</dbReference>
<evidence type="ECO:0000256" key="5">
    <source>
        <dbReference type="ARBA" id="ARBA00023110"/>
    </source>
</evidence>
<dbReference type="PROSITE" id="PS50072">
    <property type="entry name" value="CSA_PPIASE_2"/>
    <property type="match status" value="1"/>
</dbReference>
<dbReference type="Gene3D" id="2.40.100.10">
    <property type="entry name" value="Cyclophilin-like"/>
    <property type="match status" value="1"/>
</dbReference>
<dbReference type="EMBL" id="LCFK01000015">
    <property type="protein sequence ID" value="KKS94044.1"/>
    <property type="molecule type" value="Genomic_DNA"/>
</dbReference>
<dbReference type="InterPro" id="IPR002130">
    <property type="entry name" value="Cyclophilin-type_PPIase_dom"/>
</dbReference>
<dbReference type="FunFam" id="2.40.100.10:FF:000028">
    <property type="entry name" value="Peptidyl-prolyl cis-trans isomerase"/>
    <property type="match status" value="1"/>
</dbReference>
<dbReference type="SUPFAM" id="SSF50891">
    <property type="entry name" value="Cyclophilin-like"/>
    <property type="match status" value="1"/>
</dbReference>
<dbReference type="InterPro" id="IPR029000">
    <property type="entry name" value="Cyclophilin-like_dom_sf"/>
</dbReference>
<dbReference type="PRINTS" id="PR00153">
    <property type="entry name" value="CSAPPISMRASE"/>
</dbReference>
<evidence type="ECO:0000256" key="7">
    <source>
        <dbReference type="RuleBase" id="RU363019"/>
    </source>
</evidence>
<keyword evidence="4" id="KW-0963">Cytoplasm</keyword>
<evidence type="ECO:0000256" key="8">
    <source>
        <dbReference type="SAM" id="MobiDB-lite"/>
    </source>
</evidence>
<evidence type="ECO:0000313" key="11">
    <source>
        <dbReference type="Proteomes" id="UP000033980"/>
    </source>
</evidence>
<organism evidence="10 11">
    <name type="scientific">Candidatus Collierbacteria bacterium GW2011_GWC2_43_12</name>
    <dbReference type="NCBI Taxonomy" id="1618390"/>
    <lineage>
        <taxon>Bacteria</taxon>
        <taxon>Candidatus Collieribacteriota</taxon>
    </lineage>
</organism>
<dbReference type="EC" id="5.2.1.8" evidence="7"/>
<comment type="function">
    <text evidence="1 7">PPIases accelerate the folding of proteins. It catalyzes the cis-trans isomerization of proline imidic peptide bonds in oligopeptides.</text>
</comment>
<dbReference type="PANTHER" id="PTHR45625:SF4">
    <property type="entry name" value="PEPTIDYLPROLYL ISOMERASE DOMAIN AND WD REPEAT-CONTAINING PROTEIN 1"/>
    <property type="match status" value="1"/>
</dbReference>
<dbReference type="AlphaFoldDB" id="A0A0G1D8Q5"/>
<evidence type="ECO:0000256" key="4">
    <source>
        <dbReference type="ARBA" id="ARBA00022490"/>
    </source>
</evidence>
<dbReference type="GO" id="GO:0006457">
    <property type="term" value="P:protein folding"/>
    <property type="evidence" value="ECO:0007669"/>
    <property type="project" value="InterPro"/>
</dbReference>
<comment type="catalytic activity">
    <reaction evidence="7">
        <text>[protein]-peptidylproline (omega=180) = [protein]-peptidylproline (omega=0)</text>
        <dbReference type="Rhea" id="RHEA:16237"/>
        <dbReference type="Rhea" id="RHEA-COMP:10747"/>
        <dbReference type="Rhea" id="RHEA-COMP:10748"/>
        <dbReference type="ChEBI" id="CHEBI:83833"/>
        <dbReference type="ChEBI" id="CHEBI:83834"/>
        <dbReference type="EC" id="5.2.1.8"/>
    </reaction>
</comment>
<dbReference type="Proteomes" id="UP000033980">
    <property type="component" value="Unassembled WGS sequence"/>
</dbReference>
<dbReference type="InterPro" id="IPR044666">
    <property type="entry name" value="Cyclophilin_A-like"/>
</dbReference>
<gene>
    <name evidence="10" type="ORF">UV68_C0015G0010</name>
</gene>
<evidence type="ECO:0000256" key="6">
    <source>
        <dbReference type="ARBA" id="ARBA00023235"/>
    </source>
</evidence>
<name>A0A0G1D8Q5_9BACT</name>
<evidence type="ECO:0000256" key="1">
    <source>
        <dbReference type="ARBA" id="ARBA00002388"/>
    </source>
</evidence>
<keyword evidence="6 7" id="KW-0413">Isomerase</keyword>
<keyword evidence="5 7" id="KW-0697">Rotamase</keyword>
<accession>A0A0G1D8Q5</accession>
<evidence type="ECO:0000256" key="3">
    <source>
        <dbReference type="ARBA" id="ARBA00007365"/>
    </source>
</evidence>
<comment type="caution">
    <text evidence="10">The sequence shown here is derived from an EMBL/GenBank/DDBJ whole genome shotgun (WGS) entry which is preliminary data.</text>
</comment>
<comment type="subcellular location">
    <subcellularLocation>
        <location evidence="2">Cytoplasm</location>
    </subcellularLocation>
</comment>
<sequence>MKTVLLLLSAFLLAGCQLNPLVSPSSNNNNYQTNPSPTMTPVTTPTATPSPEISSATAIFKTSLGDITIELYPKSAPKTVANFIGLAKGTREWIDPKTGQKVSDKSLYSGTIFHRVIPDFMIQGGDPLGSGMGGPGYKFADEFDPNLNFSEPYMLAMANSGANTNGSQFFITVAPTTWLNNKHTIFGKVTSGQAVVDRIATTKTLPGDKPVIDIVLTGIEITEK</sequence>
<dbReference type="PROSITE" id="PS51257">
    <property type="entry name" value="PROKAR_LIPOPROTEIN"/>
    <property type="match status" value="1"/>
</dbReference>
<dbReference type="Pfam" id="PF00160">
    <property type="entry name" value="Pro_isomerase"/>
    <property type="match status" value="1"/>
</dbReference>
<dbReference type="GO" id="GO:0003755">
    <property type="term" value="F:peptidyl-prolyl cis-trans isomerase activity"/>
    <property type="evidence" value="ECO:0007669"/>
    <property type="project" value="UniProtKB-UniRule"/>
</dbReference>
<proteinExistence type="inferred from homology"/>